<name>A0A0A9HDS3_ARUDO</name>
<accession>A0A0A9HDS3</accession>
<dbReference type="AlphaFoldDB" id="A0A0A9HDS3"/>
<organism evidence="1">
    <name type="scientific">Arundo donax</name>
    <name type="common">Giant reed</name>
    <name type="synonym">Donax arundinaceus</name>
    <dbReference type="NCBI Taxonomy" id="35708"/>
    <lineage>
        <taxon>Eukaryota</taxon>
        <taxon>Viridiplantae</taxon>
        <taxon>Streptophyta</taxon>
        <taxon>Embryophyta</taxon>
        <taxon>Tracheophyta</taxon>
        <taxon>Spermatophyta</taxon>
        <taxon>Magnoliopsida</taxon>
        <taxon>Liliopsida</taxon>
        <taxon>Poales</taxon>
        <taxon>Poaceae</taxon>
        <taxon>PACMAD clade</taxon>
        <taxon>Arundinoideae</taxon>
        <taxon>Arundineae</taxon>
        <taxon>Arundo</taxon>
    </lineage>
</organism>
<sequence>MVGKLLTAADGSLLLYPFDFAIAALWCLNNC</sequence>
<dbReference type="EMBL" id="GBRH01162566">
    <property type="protein sequence ID" value="JAE35330.1"/>
    <property type="molecule type" value="Transcribed_RNA"/>
</dbReference>
<evidence type="ECO:0000313" key="1">
    <source>
        <dbReference type="EMBL" id="JAE35330.1"/>
    </source>
</evidence>
<reference evidence="1" key="1">
    <citation type="submission" date="2014-09" db="EMBL/GenBank/DDBJ databases">
        <authorList>
            <person name="Magalhaes I.L.F."/>
            <person name="Oliveira U."/>
            <person name="Santos F.R."/>
            <person name="Vidigal T.H.D.A."/>
            <person name="Brescovit A.D."/>
            <person name="Santos A.J."/>
        </authorList>
    </citation>
    <scope>NUCLEOTIDE SEQUENCE</scope>
    <source>
        <tissue evidence="1">Shoot tissue taken approximately 20 cm above the soil surface</tissue>
    </source>
</reference>
<protein>
    <submittedName>
        <fullName evidence="1">Uncharacterized protein</fullName>
    </submittedName>
</protein>
<proteinExistence type="predicted"/>
<reference evidence="1" key="2">
    <citation type="journal article" date="2015" name="Data Brief">
        <title>Shoot transcriptome of the giant reed, Arundo donax.</title>
        <authorList>
            <person name="Barrero R.A."/>
            <person name="Guerrero F.D."/>
            <person name="Moolhuijzen P."/>
            <person name="Goolsby J.A."/>
            <person name="Tidwell J."/>
            <person name="Bellgard S.E."/>
            <person name="Bellgard M.I."/>
        </authorList>
    </citation>
    <scope>NUCLEOTIDE SEQUENCE</scope>
    <source>
        <tissue evidence="1">Shoot tissue taken approximately 20 cm above the soil surface</tissue>
    </source>
</reference>